<feature type="domain" description="DUF5667" evidence="3">
    <location>
        <begin position="54"/>
        <end position="142"/>
    </location>
</feature>
<accession>A0A1G2AUE4</accession>
<dbReference type="Proteomes" id="UP000177165">
    <property type="component" value="Unassembled WGS sequence"/>
</dbReference>
<evidence type="ECO:0000313" key="5">
    <source>
        <dbReference type="Proteomes" id="UP000177165"/>
    </source>
</evidence>
<feature type="coiled-coil region" evidence="1">
    <location>
        <begin position="80"/>
        <end position="150"/>
    </location>
</feature>
<evidence type="ECO:0000256" key="2">
    <source>
        <dbReference type="SAM" id="Phobius"/>
    </source>
</evidence>
<organism evidence="4 5">
    <name type="scientific">Candidatus Kerfeldbacteria bacterium RIFCSPHIGHO2_02_FULL_42_14</name>
    <dbReference type="NCBI Taxonomy" id="1798540"/>
    <lineage>
        <taxon>Bacteria</taxon>
        <taxon>Candidatus Kerfeldiibacteriota</taxon>
    </lineage>
</organism>
<gene>
    <name evidence="4" type="ORF">A3B74_02375</name>
</gene>
<reference evidence="4 5" key="1">
    <citation type="journal article" date="2016" name="Nat. Commun.">
        <title>Thousands of microbial genomes shed light on interconnected biogeochemical processes in an aquifer system.</title>
        <authorList>
            <person name="Anantharaman K."/>
            <person name="Brown C.T."/>
            <person name="Hug L.A."/>
            <person name="Sharon I."/>
            <person name="Castelle C.J."/>
            <person name="Probst A.J."/>
            <person name="Thomas B.C."/>
            <person name="Singh A."/>
            <person name="Wilkins M.J."/>
            <person name="Karaoz U."/>
            <person name="Brodie E.L."/>
            <person name="Williams K.H."/>
            <person name="Hubbard S.S."/>
            <person name="Banfield J.F."/>
        </authorList>
    </citation>
    <scope>NUCLEOTIDE SEQUENCE [LARGE SCALE GENOMIC DNA]</scope>
</reference>
<feature type="transmembrane region" description="Helical" evidence="2">
    <location>
        <begin position="12"/>
        <end position="32"/>
    </location>
</feature>
<dbReference type="InterPro" id="IPR043725">
    <property type="entry name" value="DUF5667"/>
</dbReference>
<comment type="caution">
    <text evidence="4">The sequence shown here is derived from an EMBL/GenBank/DDBJ whole genome shotgun (WGS) entry which is preliminary data.</text>
</comment>
<proteinExistence type="predicted"/>
<dbReference type="EMBL" id="MHKB01000008">
    <property type="protein sequence ID" value="OGY79597.1"/>
    <property type="molecule type" value="Genomic_DNA"/>
</dbReference>
<dbReference type="AlphaFoldDB" id="A0A1G2AUE4"/>
<evidence type="ECO:0000256" key="1">
    <source>
        <dbReference type="SAM" id="Coils"/>
    </source>
</evidence>
<protein>
    <recommendedName>
        <fullName evidence="3">DUF5667 domain-containing protein</fullName>
    </recommendedName>
</protein>
<dbReference type="Pfam" id="PF18915">
    <property type="entry name" value="DUF5667"/>
    <property type="match status" value="1"/>
</dbReference>
<sequence>MTFPTSNAQKRNSAILASFCFIIFVIAVIPNAKLAAQESEISEEIVNITIPTPKILPGSLLFLVKRGIEKIQEVFKTEPFEKAEFAMQLANRRLEEIEALANLGKIEQITKNFERFQKEMEKTEQLLEILKDQQENITTLKSRMEVLLERHEGITRTLTQTLEGDIVEKITETFGQAKDRFQDMLSAIENFQNQDQ</sequence>
<evidence type="ECO:0000313" key="4">
    <source>
        <dbReference type="EMBL" id="OGY79597.1"/>
    </source>
</evidence>
<evidence type="ECO:0000259" key="3">
    <source>
        <dbReference type="Pfam" id="PF18915"/>
    </source>
</evidence>
<keyword evidence="1" id="KW-0175">Coiled coil</keyword>
<keyword evidence="2" id="KW-1133">Transmembrane helix</keyword>
<name>A0A1G2AUE4_9BACT</name>
<keyword evidence="2" id="KW-0472">Membrane</keyword>
<keyword evidence="2" id="KW-0812">Transmembrane</keyword>